<evidence type="ECO:0000313" key="2">
    <source>
        <dbReference type="Proteomes" id="UP001202134"/>
    </source>
</evidence>
<dbReference type="Gene3D" id="3.50.50.60">
    <property type="entry name" value="FAD/NAD(P)-binding domain"/>
    <property type="match status" value="1"/>
</dbReference>
<accession>A0ABT0KQ90</accession>
<sequence>MTNKNENHPIGNKVVSQIDSKKLTKNIVIVGGGTAGWITAGTLAAKLTSQHVKNFSVTLVESSNIPPIGVGEGTWPTMRRTLKNMGIKETDFIRECNVSFKQGAKFAKWVTGKHDDYYYHPLMLPEGPIKDNLASHWLSIQFPYNENPKKQYSFSMCLSPQEAICEAGLAPKLITTAEYDAIANYAYHLDAGLFSEFLKQHCIKVLNVKHVVDDVMAVTNNDDGDIACVSTAEHGDLSGDLFIDCSGFKSLLLGEHYQVGFKSCKDVLFVDNAIAVQVPYSDENSPIASHTISTAQTAGWIWDIGLSSRRGVGHVYSSRYISEHAAIEELKQYLSATVNDVEQLTFRKIPINPGYREKFWHRNCVAIGLSAGFLEPLEASALLLVEISANMIAEQLPANRQCMEIVSERFNQTFTYRWERIIDFLKLHYMLSQRQDSDFWCDNRKPESIPSSLKSLLSLWQYQPPSDNDFIHATEVFPAASYQYVLYGMGFKTASSHWGYSTEASEKAYEKFKQVNLQTSQYKANLMSNRDLINSIKQYGLQRV</sequence>
<dbReference type="PIRSF" id="PIRSF011396">
    <property type="entry name" value="Trp_halogenase"/>
    <property type="match status" value="1"/>
</dbReference>
<dbReference type="RefSeq" id="WP_248955835.1">
    <property type="nucleotide sequence ID" value="NZ_JAKIKU010000005.1"/>
</dbReference>
<dbReference type="InterPro" id="IPR050816">
    <property type="entry name" value="Flavin-dep_Halogenase_NPB"/>
</dbReference>
<dbReference type="PANTHER" id="PTHR43747:SF4">
    <property type="entry name" value="FLAVIN-DEPENDENT TRYPTOPHAN HALOGENASE"/>
    <property type="match status" value="1"/>
</dbReference>
<dbReference type="Proteomes" id="UP001202134">
    <property type="component" value="Unassembled WGS sequence"/>
</dbReference>
<dbReference type="EMBL" id="JAKIKU010000005">
    <property type="protein sequence ID" value="MCL1046021.1"/>
    <property type="molecule type" value="Genomic_DNA"/>
</dbReference>
<organism evidence="1 2">
    <name type="scientific">Shewanella electrodiphila</name>
    <dbReference type="NCBI Taxonomy" id="934143"/>
    <lineage>
        <taxon>Bacteria</taxon>
        <taxon>Pseudomonadati</taxon>
        <taxon>Pseudomonadota</taxon>
        <taxon>Gammaproteobacteria</taxon>
        <taxon>Alteromonadales</taxon>
        <taxon>Shewanellaceae</taxon>
        <taxon>Shewanella</taxon>
    </lineage>
</organism>
<gene>
    <name evidence="1" type="ORF">L2737_11860</name>
</gene>
<dbReference type="InterPro" id="IPR033856">
    <property type="entry name" value="Trp_halogen"/>
</dbReference>
<keyword evidence="2" id="KW-1185">Reference proteome</keyword>
<reference evidence="1 2" key="1">
    <citation type="submission" date="2022-01" db="EMBL/GenBank/DDBJ databases">
        <title>Whole genome-based taxonomy of the Shewanellaceae.</title>
        <authorList>
            <person name="Martin-Rodriguez A.J."/>
        </authorList>
    </citation>
    <scope>NUCLEOTIDE SEQUENCE [LARGE SCALE GENOMIC DNA]</scope>
    <source>
        <strain evidence="1 2">DSM 24955</strain>
    </source>
</reference>
<dbReference type="InterPro" id="IPR036188">
    <property type="entry name" value="FAD/NAD-bd_sf"/>
</dbReference>
<proteinExistence type="predicted"/>
<dbReference type="Pfam" id="PF04820">
    <property type="entry name" value="Trp_halogenase"/>
    <property type="match status" value="1"/>
</dbReference>
<evidence type="ECO:0000313" key="1">
    <source>
        <dbReference type="EMBL" id="MCL1046021.1"/>
    </source>
</evidence>
<name>A0ABT0KQ90_9GAMM</name>
<dbReference type="PANTHER" id="PTHR43747">
    <property type="entry name" value="FAD-BINDING PROTEIN"/>
    <property type="match status" value="1"/>
</dbReference>
<protein>
    <submittedName>
        <fullName evidence="1">Tryptophan 7-halogenase</fullName>
    </submittedName>
</protein>
<dbReference type="SUPFAM" id="SSF51905">
    <property type="entry name" value="FAD/NAD(P)-binding domain"/>
    <property type="match status" value="1"/>
</dbReference>
<dbReference type="InterPro" id="IPR006905">
    <property type="entry name" value="Flavin_halogenase"/>
</dbReference>
<comment type="caution">
    <text evidence="1">The sequence shown here is derived from an EMBL/GenBank/DDBJ whole genome shotgun (WGS) entry which is preliminary data.</text>
</comment>